<dbReference type="Proteomes" id="UP000295710">
    <property type="component" value="Unassembled WGS sequence"/>
</dbReference>
<sequence>MRWINADGEFITPGEFITLFEKNHSIRKLDQYVFETVCRLNIKAVAEGIETESQVAFLKECGCDYIQGYYYYKPMPAEEFAAELDRQSGKAV</sequence>
<evidence type="ECO:0000313" key="3">
    <source>
        <dbReference type="Proteomes" id="UP000295710"/>
    </source>
</evidence>
<dbReference type="PROSITE" id="PS50883">
    <property type="entry name" value="EAL"/>
    <property type="match status" value="1"/>
</dbReference>
<dbReference type="Gene3D" id="3.20.20.450">
    <property type="entry name" value="EAL domain"/>
    <property type="match status" value="2"/>
</dbReference>
<reference evidence="2 3" key="1">
    <citation type="journal article" date="2016" name="Nat. Microbiol.">
        <title>The Mouse Intestinal Bacterial Collection (miBC) provides host-specific insight into cultured diversity and functional potential of the gut microbiota.</title>
        <authorList>
            <person name="Lagkouvardos I."/>
            <person name="Pukall R."/>
            <person name="Abt B."/>
            <person name="Foesel B.U."/>
            <person name="Meier-Kolthoff J.P."/>
            <person name="Kumar N."/>
            <person name="Bresciani A."/>
            <person name="Martinez I."/>
            <person name="Just S."/>
            <person name="Ziegler C."/>
            <person name="Brugiroux S."/>
            <person name="Garzetti D."/>
            <person name="Wenning M."/>
            <person name="Bui T.P."/>
            <person name="Wang J."/>
            <person name="Hugenholtz F."/>
            <person name="Plugge C.M."/>
            <person name="Peterson D.A."/>
            <person name="Hornef M.W."/>
            <person name="Baines J.F."/>
            <person name="Smidt H."/>
            <person name="Walter J."/>
            <person name="Kristiansen K."/>
            <person name="Nielsen H.B."/>
            <person name="Haller D."/>
            <person name="Overmann J."/>
            <person name="Stecher B."/>
            <person name="Clavel T."/>
        </authorList>
    </citation>
    <scope>NUCLEOTIDE SEQUENCE [LARGE SCALE GENOMIC DNA]</scope>
    <source>
        <strain evidence="2 3">DSM 28560</strain>
    </source>
</reference>
<proteinExistence type="predicted"/>
<organism evidence="2 3">
    <name type="scientific">Extibacter muris</name>
    <dbReference type="NCBI Taxonomy" id="1796622"/>
    <lineage>
        <taxon>Bacteria</taxon>
        <taxon>Bacillati</taxon>
        <taxon>Bacillota</taxon>
        <taxon>Clostridia</taxon>
        <taxon>Lachnospirales</taxon>
        <taxon>Lachnospiraceae</taxon>
        <taxon>Extibacter</taxon>
    </lineage>
</organism>
<protein>
    <submittedName>
        <fullName evidence="2">EAL domain-containing protein</fullName>
    </submittedName>
</protein>
<gene>
    <name evidence="2" type="ORF">E1963_09615</name>
</gene>
<evidence type="ECO:0000313" key="2">
    <source>
        <dbReference type="EMBL" id="TDA22000.1"/>
    </source>
</evidence>
<dbReference type="PANTHER" id="PTHR33121">
    <property type="entry name" value="CYCLIC DI-GMP PHOSPHODIESTERASE PDEF"/>
    <property type="match status" value="1"/>
</dbReference>
<comment type="caution">
    <text evidence="2">The sequence shown here is derived from an EMBL/GenBank/DDBJ whole genome shotgun (WGS) entry which is preliminary data.</text>
</comment>
<keyword evidence="3" id="KW-1185">Reference proteome</keyword>
<dbReference type="GO" id="GO:0071111">
    <property type="term" value="F:cyclic-guanylate-specific phosphodiesterase activity"/>
    <property type="evidence" value="ECO:0007669"/>
    <property type="project" value="InterPro"/>
</dbReference>
<accession>A0A4V2WSL0</accession>
<dbReference type="PANTHER" id="PTHR33121:SF70">
    <property type="entry name" value="SIGNALING PROTEIN YKOW"/>
    <property type="match status" value="1"/>
</dbReference>
<dbReference type="AlphaFoldDB" id="A0A4V2WSL0"/>
<dbReference type="SUPFAM" id="SSF141868">
    <property type="entry name" value="EAL domain-like"/>
    <property type="match status" value="2"/>
</dbReference>
<dbReference type="InterPro" id="IPR035919">
    <property type="entry name" value="EAL_sf"/>
</dbReference>
<dbReference type="InterPro" id="IPR001633">
    <property type="entry name" value="EAL_dom"/>
</dbReference>
<name>A0A4V2WSL0_9FIRM</name>
<evidence type="ECO:0000259" key="1">
    <source>
        <dbReference type="PROSITE" id="PS50883"/>
    </source>
</evidence>
<dbReference type="EMBL" id="SMMX01000006">
    <property type="protein sequence ID" value="TDA22000.1"/>
    <property type="molecule type" value="Genomic_DNA"/>
</dbReference>
<dbReference type="InterPro" id="IPR050706">
    <property type="entry name" value="Cyclic-di-GMP_PDE-like"/>
</dbReference>
<feature type="domain" description="EAL" evidence="1">
    <location>
        <begin position="1"/>
        <end position="88"/>
    </location>
</feature>
<dbReference type="Pfam" id="PF00563">
    <property type="entry name" value="EAL"/>
    <property type="match status" value="1"/>
</dbReference>